<reference evidence="3 4" key="1">
    <citation type="submission" date="2020-04" db="EMBL/GenBank/DDBJ databases">
        <title>Draft genome of Pyxidicoccus fallax type strain.</title>
        <authorList>
            <person name="Whitworth D.E."/>
        </authorList>
    </citation>
    <scope>NUCLEOTIDE SEQUENCE [LARGE SCALE GENOMIC DNA]</scope>
    <source>
        <strain evidence="3 4">DSM 14698</strain>
    </source>
</reference>
<dbReference type="GO" id="GO:0016020">
    <property type="term" value="C:membrane"/>
    <property type="evidence" value="ECO:0007669"/>
    <property type="project" value="InterPro"/>
</dbReference>
<evidence type="ECO:0000313" key="3">
    <source>
        <dbReference type="EMBL" id="NMO21400.1"/>
    </source>
</evidence>
<dbReference type="Pfam" id="PF05345">
    <property type="entry name" value="He_PIG"/>
    <property type="match status" value="3"/>
</dbReference>
<dbReference type="GO" id="GO:0005509">
    <property type="term" value="F:calcium ion binding"/>
    <property type="evidence" value="ECO:0007669"/>
    <property type="project" value="InterPro"/>
</dbReference>
<organism evidence="3 4">
    <name type="scientific">Pyxidicoccus fallax</name>
    <dbReference type="NCBI Taxonomy" id="394095"/>
    <lineage>
        <taxon>Bacteria</taxon>
        <taxon>Pseudomonadati</taxon>
        <taxon>Myxococcota</taxon>
        <taxon>Myxococcia</taxon>
        <taxon>Myxococcales</taxon>
        <taxon>Cystobacterineae</taxon>
        <taxon>Myxococcaceae</taxon>
        <taxon>Pyxidicoccus</taxon>
    </lineage>
</organism>
<protein>
    <submittedName>
        <fullName evidence="3">Uncharacterized protein</fullName>
    </submittedName>
</protein>
<dbReference type="InterPro" id="IPR015919">
    <property type="entry name" value="Cadherin-like_sf"/>
</dbReference>
<accession>A0A848LUX0</accession>
<evidence type="ECO:0000256" key="2">
    <source>
        <dbReference type="SAM" id="SignalP"/>
    </source>
</evidence>
<comment type="caution">
    <text evidence="3">The sequence shown here is derived from an EMBL/GenBank/DDBJ whole genome shotgun (WGS) entry which is preliminary data.</text>
</comment>
<feature type="region of interest" description="Disordered" evidence="1">
    <location>
        <begin position="59"/>
        <end position="109"/>
    </location>
</feature>
<dbReference type="Gene3D" id="2.60.40.10">
    <property type="entry name" value="Immunoglobulins"/>
    <property type="match status" value="3"/>
</dbReference>
<feature type="compositionally biased region" description="Low complexity" evidence="1">
    <location>
        <begin position="84"/>
        <end position="100"/>
    </location>
</feature>
<gene>
    <name evidence="3" type="ORF">HG543_42095</name>
</gene>
<dbReference type="EMBL" id="JABBJJ010000319">
    <property type="protein sequence ID" value="NMO21400.1"/>
    <property type="molecule type" value="Genomic_DNA"/>
</dbReference>
<keyword evidence="2" id="KW-0732">Signal</keyword>
<dbReference type="AlphaFoldDB" id="A0A848LUX0"/>
<proteinExistence type="predicted"/>
<evidence type="ECO:0000256" key="1">
    <source>
        <dbReference type="SAM" id="MobiDB-lite"/>
    </source>
</evidence>
<dbReference type="RefSeq" id="WP_169350588.1">
    <property type="nucleotide sequence ID" value="NZ_JABBJJ010000319.1"/>
</dbReference>
<sequence length="374" mass="37825">MRRALPAVLAFVVMAACTFAPDLSRFVPCDAQGACPSGSTCLAAEARCVPDCGESATCGPVDPPPTEDDAGEPMADGGADAGPEDAGPVEDGGSDAGVDAGVEDGGVPTALALNPDGLAAGVEGVPYSGQVSARGGTPPYTFNATVALPAGLTLDEEGRISGTPASAGDVYVSVDVTDQSTPPKRASGSILLRVRGRLRMVGPLTLANAPRGGGYAERLYATGGIPPYRFSLEPGSALPSGLNLNDTGAVTGTSGQEGTVSFTVRVVDSDSPPQEATRELSISTVNVTLAMDIATRALPDGRVGTPYSYTLRVVGASGPSWNVASGWALPPGFLLDGSQGLLHGTPTRPGDYTIRFAASVLLQGDEQTLELHVD</sequence>
<evidence type="ECO:0000313" key="4">
    <source>
        <dbReference type="Proteomes" id="UP000518300"/>
    </source>
</evidence>
<name>A0A848LUX0_9BACT</name>
<feature type="chain" id="PRO_5032747872" evidence="2">
    <location>
        <begin position="21"/>
        <end position="374"/>
    </location>
</feature>
<feature type="signal peptide" evidence="2">
    <location>
        <begin position="1"/>
        <end position="20"/>
    </location>
</feature>
<dbReference type="PROSITE" id="PS51257">
    <property type="entry name" value="PROKAR_LIPOPROTEIN"/>
    <property type="match status" value="1"/>
</dbReference>
<dbReference type="InterPro" id="IPR013783">
    <property type="entry name" value="Ig-like_fold"/>
</dbReference>
<dbReference type="Proteomes" id="UP000518300">
    <property type="component" value="Unassembled WGS sequence"/>
</dbReference>
<dbReference type="SUPFAM" id="SSF49313">
    <property type="entry name" value="Cadherin-like"/>
    <property type="match status" value="1"/>
</dbReference>
<keyword evidence="4" id="KW-1185">Reference proteome</keyword>